<dbReference type="AlphaFoldDB" id="A0A5B7CMW0"/>
<evidence type="ECO:0000256" key="1">
    <source>
        <dbReference type="SAM" id="MobiDB-lite"/>
    </source>
</evidence>
<keyword evidence="3" id="KW-1185">Reference proteome</keyword>
<feature type="region of interest" description="Disordered" evidence="1">
    <location>
        <begin position="118"/>
        <end position="140"/>
    </location>
</feature>
<dbReference type="Proteomes" id="UP000324222">
    <property type="component" value="Unassembled WGS sequence"/>
</dbReference>
<sequence>MTPKSDEYKESGESASLSEPQHSIRGFTGITSREKLHQTFSWMVTHPPVTSLLLPIVLPSSSKSPAFTYELEQEQMLPLHSAGYFSGPSTADMSFWQEPHRKKQMTLDALLGHVLTKSHNSATQDQTSRQVLSRQSTAPR</sequence>
<comment type="caution">
    <text evidence="2">The sequence shown here is derived from an EMBL/GenBank/DDBJ whole genome shotgun (WGS) entry which is preliminary data.</text>
</comment>
<gene>
    <name evidence="2" type="ORF">E2C01_003022</name>
</gene>
<evidence type="ECO:0000313" key="2">
    <source>
        <dbReference type="EMBL" id="MPC10388.1"/>
    </source>
</evidence>
<name>A0A5B7CMW0_PORTR</name>
<protein>
    <submittedName>
        <fullName evidence="2">Uncharacterized protein</fullName>
    </submittedName>
</protein>
<proteinExistence type="predicted"/>
<feature type="region of interest" description="Disordered" evidence="1">
    <location>
        <begin position="1"/>
        <end position="23"/>
    </location>
</feature>
<dbReference type="EMBL" id="VSRR010000115">
    <property type="protein sequence ID" value="MPC10388.1"/>
    <property type="molecule type" value="Genomic_DNA"/>
</dbReference>
<evidence type="ECO:0000313" key="3">
    <source>
        <dbReference type="Proteomes" id="UP000324222"/>
    </source>
</evidence>
<organism evidence="2 3">
    <name type="scientific">Portunus trituberculatus</name>
    <name type="common">Swimming crab</name>
    <name type="synonym">Neptunus trituberculatus</name>
    <dbReference type="NCBI Taxonomy" id="210409"/>
    <lineage>
        <taxon>Eukaryota</taxon>
        <taxon>Metazoa</taxon>
        <taxon>Ecdysozoa</taxon>
        <taxon>Arthropoda</taxon>
        <taxon>Crustacea</taxon>
        <taxon>Multicrustacea</taxon>
        <taxon>Malacostraca</taxon>
        <taxon>Eumalacostraca</taxon>
        <taxon>Eucarida</taxon>
        <taxon>Decapoda</taxon>
        <taxon>Pleocyemata</taxon>
        <taxon>Brachyura</taxon>
        <taxon>Eubrachyura</taxon>
        <taxon>Portunoidea</taxon>
        <taxon>Portunidae</taxon>
        <taxon>Portuninae</taxon>
        <taxon>Portunus</taxon>
    </lineage>
</organism>
<accession>A0A5B7CMW0</accession>
<feature type="compositionally biased region" description="Basic and acidic residues" evidence="1">
    <location>
        <begin position="1"/>
        <end position="12"/>
    </location>
</feature>
<reference evidence="2 3" key="1">
    <citation type="submission" date="2019-05" db="EMBL/GenBank/DDBJ databases">
        <title>Another draft genome of Portunus trituberculatus and its Hox gene families provides insights of decapod evolution.</title>
        <authorList>
            <person name="Jeong J.-H."/>
            <person name="Song I."/>
            <person name="Kim S."/>
            <person name="Choi T."/>
            <person name="Kim D."/>
            <person name="Ryu S."/>
            <person name="Kim W."/>
        </authorList>
    </citation>
    <scope>NUCLEOTIDE SEQUENCE [LARGE SCALE GENOMIC DNA]</scope>
    <source>
        <tissue evidence="2">Muscle</tissue>
    </source>
</reference>